<dbReference type="InterPro" id="IPR001387">
    <property type="entry name" value="Cro/C1-type_HTH"/>
</dbReference>
<proteinExistence type="predicted"/>
<dbReference type="AlphaFoldDB" id="A0A559IX83"/>
<reference evidence="2 3" key="1">
    <citation type="submission" date="2019-07" db="EMBL/GenBank/DDBJ databases">
        <authorList>
            <person name="Kim J."/>
        </authorList>
    </citation>
    <scope>NUCLEOTIDE SEQUENCE [LARGE SCALE GENOMIC DNA]</scope>
    <source>
        <strain evidence="2 3">N4</strain>
    </source>
</reference>
<evidence type="ECO:0000313" key="3">
    <source>
        <dbReference type="Proteomes" id="UP000318102"/>
    </source>
</evidence>
<dbReference type="Pfam" id="PF13443">
    <property type="entry name" value="HTH_26"/>
    <property type="match status" value="1"/>
</dbReference>
<name>A0A559IX83_9BACL</name>
<accession>A0A559IX83</accession>
<gene>
    <name evidence="2" type="ORF">FPZ44_03695</name>
</gene>
<dbReference type="Proteomes" id="UP000318102">
    <property type="component" value="Unassembled WGS sequence"/>
</dbReference>
<organism evidence="2 3">
    <name type="scientific">Paenibacillus agilis</name>
    <dbReference type="NCBI Taxonomy" id="3020863"/>
    <lineage>
        <taxon>Bacteria</taxon>
        <taxon>Bacillati</taxon>
        <taxon>Bacillota</taxon>
        <taxon>Bacilli</taxon>
        <taxon>Bacillales</taxon>
        <taxon>Paenibacillaceae</taxon>
        <taxon>Paenibacillus</taxon>
    </lineage>
</organism>
<protein>
    <submittedName>
        <fullName evidence="2">XRE family transcriptional regulator</fullName>
    </submittedName>
</protein>
<dbReference type="OrthoDB" id="2456072at2"/>
<comment type="caution">
    <text evidence="2">The sequence shown here is derived from an EMBL/GenBank/DDBJ whole genome shotgun (WGS) entry which is preliminary data.</text>
</comment>
<feature type="domain" description="HTH cro/C1-type" evidence="1">
    <location>
        <begin position="21"/>
        <end position="70"/>
    </location>
</feature>
<keyword evidence="3" id="KW-1185">Reference proteome</keyword>
<sequence length="84" mass="9731">MARIRSNAKLLIEAKFGPKKSVRDVASELPYRLESVQKLYNDTMERYPRNLLTKMCTYLECGIHELLILEDVNGEDDEDGEPQE</sequence>
<evidence type="ECO:0000259" key="1">
    <source>
        <dbReference type="Pfam" id="PF13443"/>
    </source>
</evidence>
<dbReference type="EMBL" id="VNJK01000001">
    <property type="protein sequence ID" value="TVX92240.1"/>
    <property type="molecule type" value="Genomic_DNA"/>
</dbReference>
<evidence type="ECO:0000313" key="2">
    <source>
        <dbReference type="EMBL" id="TVX92240.1"/>
    </source>
</evidence>
<dbReference type="RefSeq" id="WP_144987508.1">
    <property type="nucleotide sequence ID" value="NZ_VNJK01000001.1"/>
</dbReference>